<dbReference type="Proteomes" id="UP000505210">
    <property type="component" value="Chromosome"/>
</dbReference>
<protein>
    <submittedName>
        <fullName evidence="1">DUF3352 domain-containing protein</fullName>
    </submittedName>
</protein>
<evidence type="ECO:0000313" key="2">
    <source>
        <dbReference type="Proteomes" id="UP000505210"/>
    </source>
</evidence>
<keyword evidence="2" id="KW-1185">Reference proteome</keyword>
<organism evidence="1 2">
    <name type="scientific">Thermoleptolyngbya sichuanensis A183</name>
    <dbReference type="NCBI Taxonomy" id="2737172"/>
    <lineage>
        <taxon>Bacteria</taxon>
        <taxon>Bacillati</taxon>
        <taxon>Cyanobacteriota</taxon>
        <taxon>Cyanophyceae</taxon>
        <taxon>Oculatellales</taxon>
        <taxon>Oculatellaceae</taxon>
        <taxon>Thermoleptolyngbya</taxon>
        <taxon>Thermoleptolyngbya sichuanensis</taxon>
    </lineage>
</organism>
<evidence type="ECO:0000313" key="1">
    <source>
        <dbReference type="EMBL" id="QKD84432.1"/>
    </source>
</evidence>
<accession>A0A6M8BE54</accession>
<name>A0A6M8BE54_9CYAN</name>
<dbReference type="EMBL" id="CP053661">
    <property type="protein sequence ID" value="QKD84432.1"/>
    <property type="molecule type" value="Genomic_DNA"/>
</dbReference>
<dbReference type="RefSeq" id="WP_172358460.1">
    <property type="nucleotide sequence ID" value="NZ_CP053661.1"/>
</dbReference>
<dbReference type="AlphaFoldDB" id="A0A6M8BE54"/>
<reference evidence="1 2" key="1">
    <citation type="submission" date="2020-05" db="EMBL/GenBank/DDBJ databases">
        <title>Complete genome sequence of of a novel Thermoleptolyngbya strain isolated from hot springs of Ganzi, Sichuan China.</title>
        <authorList>
            <person name="Tang J."/>
            <person name="Daroch M."/>
            <person name="Li L."/>
            <person name="Waleron K."/>
            <person name="Waleron M."/>
            <person name="Waleron M."/>
        </authorList>
    </citation>
    <scope>NUCLEOTIDE SEQUENCE [LARGE SCALE GENOMIC DNA]</scope>
    <source>
        <strain evidence="1 2">PKUAC-SCTA183</strain>
    </source>
</reference>
<sequence>MKARSFYLALGSVALTLLLLAIAGFYWLVGQSPLRLLQGGRVASPEAAMFVPKQAPAMVSLLVKPEQLRAFRLAVSSLGDRRKAREELEALERTLLTSRGLSYDADIKPWLGSEITLAVTSPDIDRTPANGQQPGYLLALETENPQQAKEFVQLFWQKRAIAGSNLVFEQYSGVKVIYEQGTGATSADTGTPTPTLASAVVGDRFVLFANYPKVLRDAINNVQAPDLSLKSSQKYQDALAALPESQIGLTFVNLPQLGAWLGSQSPLGRLSSDKNRQFESLVAGIELARQGLLAETALLAAPGQPLTAHKPALTEPVGALQFIPPATPFSASGTDLSQLWGQLTEGLQDYGVLSALLGQPIAALEDQWGVTFEEDLVPWVNREFALGLVSPPGREPEWVFVAEKSPETAAGIEKLNAIAQRRGLTVGPITLEDRRVYTWTQLLPSSKRRGAELQANVQGAHTMLDKYEIFTTSVEAMDEILKHPQKSLRTAQSFQEAIAPLAPYNDGYLYLDWESVRKPLEQRIPALKLAELVGKPFFDHLRSLTITSYGSDTKVQRGAVFVQLKNT</sequence>
<dbReference type="Pfam" id="PF11832">
    <property type="entry name" value="DUF3352"/>
    <property type="match status" value="1"/>
</dbReference>
<proteinExistence type="predicted"/>
<dbReference type="KEGG" id="theu:HPC62_21595"/>
<gene>
    <name evidence="1" type="ORF">HPC62_21595</name>
</gene>
<dbReference type="InterPro" id="IPR021787">
    <property type="entry name" value="DUF3352"/>
</dbReference>